<keyword evidence="3" id="KW-0862">Zinc</keyword>
<keyword evidence="4" id="KW-0805">Transcription regulation</keyword>
<dbReference type="SUPFAM" id="SSF57903">
    <property type="entry name" value="FYVE/PHD zinc finger"/>
    <property type="match status" value="1"/>
</dbReference>
<dbReference type="InterPro" id="IPR001965">
    <property type="entry name" value="Znf_PHD"/>
</dbReference>
<evidence type="ECO:0000256" key="3">
    <source>
        <dbReference type="ARBA" id="ARBA00022833"/>
    </source>
</evidence>
<dbReference type="AlphaFoldDB" id="A0A8X8XM09"/>
<accession>A0A8X8XM09</accession>
<comment type="caution">
    <text evidence="7">The sequence shown here is derived from an EMBL/GenBank/DDBJ whole genome shotgun (WGS) entry which is preliminary data.</text>
</comment>
<dbReference type="InterPro" id="IPR013083">
    <property type="entry name" value="Znf_RING/FYVE/PHD"/>
</dbReference>
<dbReference type="Proteomes" id="UP000298416">
    <property type="component" value="Unassembled WGS sequence"/>
</dbReference>
<dbReference type="InterPro" id="IPR019787">
    <property type="entry name" value="Znf_PHD-finger"/>
</dbReference>
<dbReference type="EMBL" id="PNBA02000008">
    <property type="protein sequence ID" value="KAG6415384.1"/>
    <property type="molecule type" value="Genomic_DNA"/>
</dbReference>
<evidence type="ECO:0000256" key="5">
    <source>
        <dbReference type="ARBA" id="ARBA00023163"/>
    </source>
</evidence>
<protein>
    <recommendedName>
        <fullName evidence="6">Zinc finger PHD-type domain-containing protein</fullName>
    </recommendedName>
</protein>
<dbReference type="InterPro" id="IPR059080">
    <property type="entry name" value="WHD_PTC1"/>
</dbReference>
<dbReference type="InterPro" id="IPR057765">
    <property type="entry name" value="MS1-like_ubiquitin"/>
</dbReference>
<keyword evidence="8" id="KW-1185">Reference proteome</keyword>
<dbReference type="Pfam" id="PF25874">
    <property type="entry name" value="WHD_plant_repro"/>
    <property type="match status" value="1"/>
</dbReference>
<dbReference type="Pfam" id="PF25565">
    <property type="entry name" value="Ubiquitin_At1g33420"/>
    <property type="match status" value="1"/>
</dbReference>
<evidence type="ECO:0000313" key="8">
    <source>
        <dbReference type="Proteomes" id="UP000298416"/>
    </source>
</evidence>
<evidence type="ECO:0000313" key="7">
    <source>
        <dbReference type="EMBL" id="KAG6415384.1"/>
    </source>
</evidence>
<feature type="domain" description="Zinc finger PHD-type" evidence="6">
    <location>
        <begin position="535"/>
        <end position="581"/>
    </location>
</feature>
<reference evidence="7" key="2">
    <citation type="submission" date="2020-08" db="EMBL/GenBank/DDBJ databases">
        <title>Plant Genome Project.</title>
        <authorList>
            <person name="Zhang R.-G."/>
        </authorList>
    </citation>
    <scope>NUCLEOTIDE SEQUENCE</scope>
    <source>
        <strain evidence="7">Huo1</strain>
        <tissue evidence="7">Leaf</tissue>
    </source>
</reference>
<dbReference type="Pfam" id="PF00628">
    <property type="entry name" value="PHD"/>
    <property type="match status" value="1"/>
</dbReference>
<dbReference type="PANTHER" id="PTHR46201:SF1">
    <property type="entry name" value="PHD FINGER PROTEIN MALE STERILITY 1"/>
    <property type="match status" value="1"/>
</dbReference>
<proteinExistence type="predicted"/>
<keyword evidence="2" id="KW-0863">Zinc-finger</keyword>
<dbReference type="Gene3D" id="3.30.40.10">
    <property type="entry name" value="Zinc/RING finger domain, C3HC4 (zinc finger)"/>
    <property type="match status" value="1"/>
</dbReference>
<dbReference type="OrthoDB" id="436852at2759"/>
<dbReference type="SMART" id="SM00249">
    <property type="entry name" value="PHD"/>
    <property type="match status" value="1"/>
</dbReference>
<evidence type="ECO:0000256" key="2">
    <source>
        <dbReference type="ARBA" id="ARBA00022771"/>
    </source>
</evidence>
<dbReference type="InterPro" id="IPR019786">
    <property type="entry name" value="Zinc_finger_PHD-type_CS"/>
</dbReference>
<reference evidence="7" key="1">
    <citation type="submission" date="2018-01" db="EMBL/GenBank/DDBJ databases">
        <authorList>
            <person name="Mao J.F."/>
        </authorList>
    </citation>
    <scope>NUCLEOTIDE SEQUENCE</scope>
    <source>
        <strain evidence="7">Huo1</strain>
        <tissue evidence="7">Leaf</tissue>
    </source>
</reference>
<dbReference type="InterPro" id="IPR011011">
    <property type="entry name" value="Znf_FYVE_PHD"/>
</dbReference>
<keyword evidence="5" id="KW-0804">Transcription</keyword>
<sequence>MSQLDLSRKRKRGDKVFKFKVFGARGYPAGSNGSFLENIRALLEFGQVETNPMPTWSFQLEARRHPLLLFVVEEPVDFSCTHCRYTGWGHHMICNKNYHFLLPSKSGSDEYAKTNTIELHRETHTLHGVLHSNGFGHLLCINGRSGLPGYQIMEFWDRLCSGLGAREVSLRDSATKKGMELRLLHSVAYGRPWFGQWDYTFKRGSYGVDKEMYQNAIKTIQNVPLTLIAHQFGFGSEIQVIFCRYQQLSSHSLMTLGDVFHFMLELKCRVSEESSSGYSAIMSDASCRWSPKRVEKAIHVVVEALKRAEFQWVSRQHVRDVARSYIGDTGLLDFVLKSLGNHMVGKYLVRRCLNPVTKVLEYCLEDVSRTFSKQEANLRPQQKISWAQLVKDLLCLYSNILGDHNPITRNGAFAAIHLASRVILDAKHLAKEYRMPVEEGSKKKIYCRVNILNNADQEVAATPYHCVVVRSGATFDEVRREAERTFGETYVALRNMAAEAMRPQGGEAVVRAGSKVELVCRQGEGEVYPEGPVVNCVCGARDDDGERMVSCDLCRAWQHTSCVRIPDHHAVPDIFLCTGCEQDILRFRCYATSTPI</sequence>
<organism evidence="7">
    <name type="scientific">Salvia splendens</name>
    <name type="common">Scarlet sage</name>
    <dbReference type="NCBI Taxonomy" id="180675"/>
    <lineage>
        <taxon>Eukaryota</taxon>
        <taxon>Viridiplantae</taxon>
        <taxon>Streptophyta</taxon>
        <taxon>Embryophyta</taxon>
        <taxon>Tracheophyta</taxon>
        <taxon>Spermatophyta</taxon>
        <taxon>Magnoliopsida</taxon>
        <taxon>eudicotyledons</taxon>
        <taxon>Gunneridae</taxon>
        <taxon>Pentapetalae</taxon>
        <taxon>asterids</taxon>
        <taxon>lamiids</taxon>
        <taxon>Lamiales</taxon>
        <taxon>Lamiaceae</taxon>
        <taxon>Nepetoideae</taxon>
        <taxon>Mentheae</taxon>
        <taxon>Salviinae</taxon>
        <taxon>Salvia</taxon>
        <taxon>Salvia subgen. Calosphace</taxon>
        <taxon>core Calosphace</taxon>
    </lineage>
</organism>
<dbReference type="PROSITE" id="PS01359">
    <property type="entry name" value="ZF_PHD_1"/>
    <property type="match status" value="1"/>
</dbReference>
<dbReference type="CDD" id="cd15556">
    <property type="entry name" value="PHD_MMD1_like"/>
    <property type="match status" value="1"/>
</dbReference>
<dbReference type="InterPro" id="IPR058054">
    <property type="entry name" value="Znf_MS1-like"/>
</dbReference>
<dbReference type="GO" id="GO:0008270">
    <property type="term" value="F:zinc ion binding"/>
    <property type="evidence" value="ECO:0007669"/>
    <property type="project" value="UniProtKB-KW"/>
</dbReference>
<evidence type="ECO:0000256" key="4">
    <source>
        <dbReference type="ARBA" id="ARBA00023015"/>
    </source>
</evidence>
<keyword evidence="1" id="KW-0479">Metal-binding</keyword>
<evidence type="ECO:0000256" key="1">
    <source>
        <dbReference type="ARBA" id="ARBA00022723"/>
    </source>
</evidence>
<gene>
    <name evidence="7" type="ORF">SASPL_122795</name>
</gene>
<name>A0A8X8XM09_SALSN</name>
<evidence type="ECO:0000259" key="6">
    <source>
        <dbReference type="SMART" id="SM00249"/>
    </source>
</evidence>
<dbReference type="PANTHER" id="PTHR46201">
    <property type="entry name" value="PHD FINGER PROTEIN MALE MEIOCYTE DEATH 1-RELATED"/>
    <property type="match status" value="1"/>
</dbReference>